<organism evidence="8 9">
    <name type="scientific">Brevundimonas variabilis</name>
    <dbReference type="NCBI Taxonomy" id="74312"/>
    <lineage>
        <taxon>Bacteria</taxon>
        <taxon>Pseudomonadati</taxon>
        <taxon>Pseudomonadota</taxon>
        <taxon>Alphaproteobacteria</taxon>
        <taxon>Caulobacterales</taxon>
        <taxon>Caulobacteraceae</taxon>
        <taxon>Brevundimonas</taxon>
    </lineage>
</organism>
<sequence length="243" mass="25143">MDRGSPSRDRHRLVRAATVAGVLALHGALFAVIGLTTVPRDAFVSQAPITVELFRPPLQPPPPPEPTLEPVTPEPGGGAPAAPSIVRPALAPVEQPEVIAPPTPAPEQPMVIGVAPTASPILGHGQGGVGEGTGSGVGDGDGPGRGGIPPLIIRGASPREILSVVPPEARQARQAGRAAVNCVILADQRLDDCRIVSEMPLGYRFGEAGLRAASFFRYRPPLTASGRPVEGQRVTINVLFGRQ</sequence>
<gene>
    <name evidence="8" type="ORF">GGR13_001793</name>
</gene>
<proteinExistence type="predicted"/>
<dbReference type="GO" id="GO:0055085">
    <property type="term" value="P:transmembrane transport"/>
    <property type="evidence" value="ECO:0007669"/>
    <property type="project" value="InterPro"/>
</dbReference>
<reference evidence="8 9" key="1">
    <citation type="submission" date="2020-08" db="EMBL/GenBank/DDBJ databases">
        <title>Genomic Encyclopedia of Type Strains, Phase IV (KMG-IV): sequencing the most valuable type-strain genomes for metagenomic binning, comparative biology and taxonomic classification.</title>
        <authorList>
            <person name="Goeker M."/>
        </authorList>
    </citation>
    <scope>NUCLEOTIDE SEQUENCE [LARGE SCALE GENOMIC DNA]</scope>
    <source>
        <strain evidence="8 9">DSM 4737</strain>
    </source>
</reference>
<comment type="subcellular location">
    <subcellularLocation>
        <location evidence="1">Membrane</location>
        <topology evidence="1">Single-pass membrane protein</topology>
    </subcellularLocation>
</comment>
<feature type="compositionally biased region" description="Pro residues" evidence="5">
    <location>
        <begin position="57"/>
        <end position="67"/>
    </location>
</feature>
<dbReference type="InterPro" id="IPR037682">
    <property type="entry name" value="TonB_C"/>
</dbReference>
<evidence type="ECO:0000313" key="8">
    <source>
        <dbReference type="EMBL" id="MBB5746189.1"/>
    </source>
</evidence>
<dbReference type="AlphaFoldDB" id="A0A7W9FG82"/>
<accession>A0A7W9FG82</accession>
<dbReference type="Pfam" id="PF03544">
    <property type="entry name" value="TonB_C"/>
    <property type="match status" value="1"/>
</dbReference>
<keyword evidence="9" id="KW-1185">Reference proteome</keyword>
<comment type="caution">
    <text evidence="8">The sequence shown here is derived from an EMBL/GenBank/DDBJ whole genome shotgun (WGS) entry which is preliminary data.</text>
</comment>
<evidence type="ECO:0000256" key="5">
    <source>
        <dbReference type="SAM" id="MobiDB-lite"/>
    </source>
</evidence>
<evidence type="ECO:0000256" key="3">
    <source>
        <dbReference type="ARBA" id="ARBA00022989"/>
    </source>
</evidence>
<dbReference type="GO" id="GO:0016020">
    <property type="term" value="C:membrane"/>
    <property type="evidence" value="ECO:0007669"/>
    <property type="project" value="UniProtKB-SubCell"/>
</dbReference>
<evidence type="ECO:0000259" key="7">
    <source>
        <dbReference type="Pfam" id="PF03544"/>
    </source>
</evidence>
<dbReference type="SUPFAM" id="SSF74653">
    <property type="entry name" value="TolA/TonB C-terminal domain"/>
    <property type="match status" value="1"/>
</dbReference>
<feature type="transmembrane region" description="Helical" evidence="6">
    <location>
        <begin position="12"/>
        <end position="35"/>
    </location>
</feature>
<evidence type="ECO:0000256" key="2">
    <source>
        <dbReference type="ARBA" id="ARBA00022692"/>
    </source>
</evidence>
<feature type="domain" description="TonB C-terminal" evidence="7">
    <location>
        <begin position="166"/>
        <end position="240"/>
    </location>
</feature>
<dbReference type="RefSeq" id="WP_183213189.1">
    <property type="nucleotide sequence ID" value="NZ_JACHOR010000003.1"/>
</dbReference>
<evidence type="ECO:0000256" key="1">
    <source>
        <dbReference type="ARBA" id="ARBA00004167"/>
    </source>
</evidence>
<dbReference type="InterPro" id="IPR006260">
    <property type="entry name" value="TonB/TolA_C"/>
</dbReference>
<protein>
    <submittedName>
        <fullName evidence="8">Protein TonB</fullName>
    </submittedName>
</protein>
<evidence type="ECO:0000256" key="6">
    <source>
        <dbReference type="SAM" id="Phobius"/>
    </source>
</evidence>
<evidence type="ECO:0000256" key="4">
    <source>
        <dbReference type="ARBA" id="ARBA00023136"/>
    </source>
</evidence>
<feature type="region of interest" description="Disordered" evidence="5">
    <location>
        <begin position="55"/>
        <end position="81"/>
    </location>
</feature>
<keyword evidence="3 6" id="KW-1133">Transmembrane helix</keyword>
<dbReference type="Proteomes" id="UP000545037">
    <property type="component" value="Unassembled WGS sequence"/>
</dbReference>
<dbReference type="Gene3D" id="3.30.1150.10">
    <property type="match status" value="1"/>
</dbReference>
<keyword evidence="4 6" id="KW-0472">Membrane</keyword>
<dbReference type="EMBL" id="JACHOR010000003">
    <property type="protein sequence ID" value="MBB5746189.1"/>
    <property type="molecule type" value="Genomic_DNA"/>
</dbReference>
<name>A0A7W9FG82_9CAUL</name>
<evidence type="ECO:0000313" key="9">
    <source>
        <dbReference type="Proteomes" id="UP000545037"/>
    </source>
</evidence>
<dbReference type="NCBIfam" id="TIGR01352">
    <property type="entry name" value="tonB_Cterm"/>
    <property type="match status" value="1"/>
</dbReference>
<keyword evidence="2 6" id="KW-0812">Transmembrane</keyword>